<evidence type="ECO:0000313" key="14">
    <source>
        <dbReference type="EMBL" id="TVU19185.1"/>
    </source>
</evidence>
<feature type="transmembrane region" description="Helical" evidence="12">
    <location>
        <begin position="237"/>
        <end position="258"/>
    </location>
</feature>
<feature type="transmembrane region" description="Helical" evidence="12">
    <location>
        <begin position="417"/>
        <end position="439"/>
    </location>
</feature>
<feature type="domain" description="Cation/H+ exchanger transmembrane" evidence="13">
    <location>
        <begin position="45"/>
        <end position="438"/>
    </location>
</feature>
<dbReference type="Gene3D" id="1.20.1530.20">
    <property type="match status" value="1"/>
</dbReference>
<feature type="non-terminal residue" evidence="14">
    <location>
        <position position="1"/>
    </location>
</feature>
<comment type="caution">
    <text evidence="14">The sequence shown here is derived from an EMBL/GenBank/DDBJ whole genome shotgun (WGS) entry which is preliminary data.</text>
</comment>
<comment type="function">
    <text evidence="1">May function as sodium-coupled metabolite transporter across the chloroplast envelope.</text>
</comment>
<keyword evidence="9" id="KW-0406">Ion transport</keyword>
<dbReference type="PANTHER" id="PTHR32468">
    <property type="entry name" value="CATION/H + ANTIPORTER"/>
    <property type="match status" value="1"/>
</dbReference>
<evidence type="ECO:0000256" key="11">
    <source>
        <dbReference type="ARBA" id="ARBA00038341"/>
    </source>
</evidence>
<dbReference type="GO" id="GO:0009941">
    <property type="term" value="C:chloroplast envelope"/>
    <property type="evidence" value="ECO:0007669"/>
    <property type="project" value="UniProtKB-SubCell"/>
</dbReference>
<dbReference type="Pfam" id="PF00999">
    <property type="entry name" value="Na_H_Exchanger"/>
    <property type="match status" value="1"/>
</dbReference>
<feature type="transmembrane region" description="Helical" evidence="12">
    <location>
        <begin position="27"/>
        <end position="46"/>
    </location>
</feature>
<evidence type="ECO:0000256" key="9">
    <source>
        <dbReference type="ARBA" id="ARBA00023065"/>
    </source>
</evidence>
<evidence type="ECO:0000259" key="13">
    <source>
        <dbReference type="Pfam" id="PF00999"/>
    </source>
</evidence>
<comment type="subcellular location">
    <subcellularLocation>
        <location evidence="3">Membrane</location>
        <topology evidence="3">Multi-pass membrane protein</topology>
    </subcellularLocation>
    <subcellularLocation>
        <location evidence="2">Plastid</location>
        <location evidence="2">Chloroplast envelope</location>
    </subcellularLocation>
</comment>
<dbReference type="Proteomes" id="UP000324897">
    <property type="component" value="Chromosome 7"/>
</dbReference>
<feature type="transmembrane region" description="Helical" evidence="12">
    <location>
        <begin position="58"/>
        <end position="78"/>
    </location>
</feature>
<keyword evidence="8 12" id="KW-1133">Transmembrane helix</keyword>
<feature type="transmembrane region" description="Helical" evidence="12">
    <location>
        <begin position="90"/>
        <end position="111"/>
    </location>
</feature>
<evidence type="ECO:0000256" key="12">
    <source>
        <dbReference type="SAM" id="Phobius"/>
    </source>
</evidence>
<feature type="transmembrane region" description="Helical" evidence="12">
    <location>
        <begin position="157"/>
        <end position="183"/>
    </location>
</feature>
<organism evidence="14 15">
    <name type="scientific">Eragrostis curvula</name>
    <name type="common">weeping love grass</name>
    <dbReference type="NCBI Taxonomy" id="38414"/>
    <lineage>
        <taxon>Eukaryota</taxon>
        <taxon>Viridiplantae</taxon>
        <taxon>Streptophyta</taxon>
        <taxon>Embryophyta</taxon>
        <taxon>Tracheophyta</taxon>
        <taxon>Spermatophyta</taxon>
        <taxon>Magnoliopsida</taxon>
        <taxon>Liliopsida</taxon>
        <taxon>Poales</taxon>
        <taxon>Poaceae</taxon>
        <taxon>PACMAD clade</taxon>
        <taxon>Chloridoideae</taxon>
        <taxon>Eragrostideae</taxon>
        <taxon>Eragrostidinae</taxon>
        <taxon>Eragrostis</taxon>
    </lineage>
</organism>
<feature type="transmembrane region" description="Helical" evidence="12">
    <location>
        <begin position="352"/>
        <end position="379"/>
    </location>
</feature>
<reference evidence="14 15" key="1">
    <citation type="journal article" date="2019" name="Sci. Rep.">
        <title>A high-quality genome of Eragrostis curvula grass provides insights into Poaceae evolution and supports new strategies to enhance forage quality.</title>
        <authorList>
            <person name="Carballo J."/>
            <person name="Santos B.A.C.M."/>
            <person name="Zappacosta D."/>
            <person name="Garbus I."/>
            <person name="Selva J.P."/>
            <person name="Gallo C.A."/>
            <person name="Diaz A."/>
            <person name="Albertini E."/>
            <person name="Caccamo M."/>
            <person name="Echenique V."/>
        </authorList>
    </citation>
    <scope>NUCLEOTIDE SEQUENCE [LARGE SCALE GENOMIC DNA]</scope>
    <source>
        <strain evidence="15">cv. Victoria</strain>
        <tissue evidence="14">Leaf</tissue>
    </source>
</reference>
<name>A0A5J9U6G1_9POAL</name>
<dbReference type="GO" id="GO:0015297">
    <property type="term" value="F:antiporter activity"/>
    <property type="evidence" value="ECO:0007669"/>
    <property type="project" value="InterPro"/>
</dbReference>
<keyword evidence="6 12" id="KW-0812">Transmembrane</keyword>
<comment type="similarity">
    <text evidence="11">Belongs to the monovalent cation:proton antiporter 2 (CPA2) transporter (TC 2.A.37) family. CHX (TC 2.A.37.4) subfamily.</text>
</comment>
<dbReference type="AlphaFoldDB" id="A0A5J9U6G1"/>
<keyword evidence="7" id="KW-0630">Potassium</keyword>
<feature type="transmembrane region" description="Helical" evidence="12">
    <location>
        <begin position="123"/>
        <end position="145"/>
    </location>
</feature>
<feature type="transmembrane region" description="Helical" evidence="12">
    <location>
        <begin position="195"/>
        <end position="217"/>
    </location>
</feature>
<keyword evidence="4" id="KW-0813">Transport</keyword>
<accession>A0A5J9U6G1</accession>
<evidence type="ECO:0000256" key="5">
    <source>
        <dbReference type="ARBA" id="ARBA00022538"/>
    </source>
</evidence>
<feature type="transmembrane region" description="Helical" evidence="12">
    <location>
        <begin position="279"/>
        <end position="302"/>
    </location>
</feature>
<dbReference type="GO" id="GO:0012505">
    <property type="term" value="C:endomembrane system"/>
    <property type="evidence" value="ECO:0007669"/>
    <property type="project" value="TreeGrafter"/>
</dbReference>
<evidence type="ECO:0000313" key="15">
    <source>
        <dbReference type="Proteomes" id="UP000324897"/>
    </source>
</evidence>
<gene>
    <name evidence="14" type="ORF">EJB05_35322</name>
</gene>
<keyword evidence="5" id="KW-0633">Potassium transport</keyword>
<evidence type="ECO:0000256" key="3">
    <source>
        <dbReference type="ARBA" id="ARBA00004141"/>
    </source>
</evidence>
<evidence type="ECO:0000256" key="10">
    <source>
        <dbReference type="ARBA" id="ARBA00023136"/>
    </source>
</evidence>
<keyword evidence="15" id="KW-1185">Reference proteome</keyword>
<dbReference type="GO" id="GO:0006813">
    <property type="term" value="P:potassium ion transport"/>
    <property type="evidence" value="ECO:0007669"/>
    <property type="project" value="UniProtKB-KW"/>
</dbReference>
<dbReference type="EMBL" id="RWGY01000029">
    <property type="protein sequence ID" value="TVU19185.1"/>
    <property type="molecule type" value="Genomic_DNA"/>
</dbReference>
<evidence type="ECO:0000256" key="1">
    <source>
        <dbReference type="ARBA" id="ARBA00003198"/>
    </source>
</evidence>
<dbReference type="GO" id="GO:1902600">
    <property type="term" value="P:proton transmembrane transport"/>
    <property type="evidence" value="ECO:0007669"/>
    <property type="project" value="InterPro"/>
</dbReference>
<dbReference type="Gramene" id="TVU19185">
    <property type="protein sequence ID" value="TVU19185"/>
    <property type="gene ID" value="EJB05_35322"/>
</dbReference>
<proteinExistence type="inferred from homology"/>
<dbReference type="PANTHER" id="PTHR32468:SF84">
    <property type="entry name" value="OS05G0382200 PROTEIN"/>
    <property type="match status" value="1"/>
</dbReference>
<dbReference type="InterPro" id="IPR050794">
    <property type="entry name" value="CPA2_transporter"/>
</dbReference>
<dbReference type="OrthoDB" id="785371at2759"/>
<evidence type="ECO:0000256" key="8">
    <source>
        <dbReference type="ARBA" id="ARBA00022989"/>
    </source>
</evidence>
<keyword evidence="10 12" id="KW-0472">Membrane</keyword>
<evidence type="ECO:0000256" key="4">
    <source>
        <dbReference type="ARBA" id="ARBA00022448"/>
    </source>
</evidence>
<evidence type="ECO:0000256" key="7">
    <source>
        <dbReference type="ARBA" id="ARBA00022958"/>
    </source>
</evidence>
<dbReference type="GO" id="GO:0016020">
    <property type="term" value="C:membrane"/>
    <property type="evidence" value="ECO:0007669"/>
    <property type="project" value="UniProtKB-SubCell"/>
</dbReference>
<sequence>MAAANSSAKGVKMASDGLWQGENPLDFALPLLAVQIAVILVVTQGLALALKPLRQPKVVAEILGGILLGPSALGRWGAFRRTIFPEWSAAALDTVSGLGLLLFLFLVGLELDFRAVRRVGPRSVAVAAAGIVPPLLAAPGLVPLLKLAVPASRDSRHASFLSLCVFLGAALAVTALPVLACILKELGLLATPFGETAMAAAAVNDVFAWAVLALALAVSGGGSGRNPNGTESELAPVYILASGAVFVAFMLCAVRPLMARLARRLGAADRAAGVTCSGAVACALLAGAVTDAIGVHPVFGAFVFGLSMPREGGLAERAGEQVAPLVSGLMLPLYFATSGLHTNVDNVRGVAAWGMVALVVAVAFLGKFGGTFAVAAWTGMARREAAALGVAMSAKGLVELIVLNIGKERKVLDDTTFAIFVIMALTTTVLATPFITALYRCPPSATTPDIGDVVELKGVGDACPA</sequence>
<dbReference type="GO" id="GO:0006885">
    <property type="term" value="P:regulation of pH"/>
    <property type="evidence" value="ECO:0007669"/>
    <property type="project" value="TreeGrafter"/>
</dbReference>
<dbReference type="InterPro" id="IPR006153">
    <property type="entry name" value="Cation/H_exchanger_TM"/>
</dbReference>
<evidence type="ECO:0000256" key="2">
    <source>
        <dbReference type="ARBA" id="ARBA00004119"/>
    </source>
</evidence>
<protein>
    <recommendedName>
        <fullName evidence="13">Cation/H+ exchanger transmembrane domain-containing protein</fullName>
    </recommendedName>
</protein>
<dbReference type="InterPro" id="IPR038770">
    <property type="entry name" value="Na+/solute_symporter_sf"/>
</dbReference>
<evidence type="ECO:0000256" key="6">
    <source>
        <dbReference type="ARBA" id="ARBA00022692"/>
    </source>
</evidence>